<protein>
    <submittedName>
        <fullName evidence="1">Uncharacterized protein</fullName>
    </submittedName>
</protein>
<reference evidence="1 2" key="1">
    <citation type="submission" date="2007-09" db="EMBL/GenBank/DDBJ databases">
        <title>Draft genome sequence of Peptostreptococcus micros (ATCC 33270).</title>
        <authorList>
            <person name="Sudarsanam P."/>
            <person name="Ley R."/>
            <person name="Guruge J."/>
            <person name="Turnbaugh P.J."/>
            <person name="Mahowald M."/>
            <person name="Liep D."/>
            <person name="Gordon J."/>
        </authorList>
    </citation>
    <scope>NUCLEOTIDE SEQUENCE [LARGE SCALE GENOMIC DNA]</scope>
    <source>
        <strain evidence="1 2">ATCC 33270</strain>
    </source>
</reference>
<dbReference type="Proteomes" id="UP000003162">
    <property type="component" value="Unassembled WGS sequence"/>
</dbReference>
<name>A8SKB7_9FIRM</name>
<evidence type="ECO:0000313" key="2">
    <source>
        <dbReference type="Proteomes" id="UP000003162"/>
    </source>
</evidence>
<evidence type="ECO:0000313" key="1">
    <source>
        <dbReference type="EMBL" id="EDP24056.1"/>
    </source>
</evidence>
<comment type="caution">
    <text evidence="1">The sequence shown here is derived from an EMBL/GenBank/DDBJ whole genome shotgun (WGS) entry which is preliminary data.</text>
</comment>
<reference evidence="1 2" key="2">
    <citation type="submission" date="2007-09" db="EMBL/GenBank/DDBJ databases">
        <authorList>
            <person name="Fulton L."/>
            <person name="Clifton S."/>
            <person name="Fulton B."/>
            <person name="Xu J."/>
            <person name="Minx P."/>
            <person name="Pepin K.H."/>
            <person name="Johnson M."/>
            <person name="Thiruvilangam P."/>
            <person name="Bhonagiri V."/>
            <person name="Nash W.E."/>
            <person name="Mardis E.R."/>
            <person name="Wilson R.K."/>
        </authorList>
    </citation>
    <scope>NUCLEOTIDE SEQUENCE [LARGE SCALE GENOMIC DNA]</scope>
    <source>
        <strain evidence="1 2">ATCC 33270</strain>
    </source>
</reference>
<proteinExistence type="predicted"/>
<accession>A8SKB7</accession>
<dbReference type="HOGENOM" id="CLU_3186869_0_0_9"/>
<dbReference type="EMBL" id="ABEE02000016">
    <property type="protein sequence ID" value="EDP24056.1"/>
    <property type="molecule type" value="Genomic_DNA"/>
</dbReference>
<gene>
    <name evidence="1" type="ORF">PEPMIC_00635</name>
</gene>
<sequence length="46" mass="5180">MRSNKVPGYPTDAKHRGRVGLLLRSNKVPGYPTDVKHRGRVGFLFT</sequence>
<dbReference type="AlphaFoldDB" id="A8SKB7"/>
<organism evidence="1 2">
    <name type="scientific">Parvimonas micra ATCC 33270</name>
    <dbReference type="NCBI Taxonomy" id="411465"/>
    <lineage>
        <taxon>Bacteria</taxon>
        <taxon>Bacillati</taxon>
        <taxon>Bacillota</taxon>
        <taxon>Tissierellia</taxon>
        <taxon>Tissierellales</taxon>
        <taxon>Peptoniphilaceae</taxon>
        <taxon>Parvimonas</taxon>
    </lineage>
</organism>